<accession>A0A6A3DJ20</accession>
<dbReference type="AlphaFoldDB" id="A0A6A3DJ20"/>
<dbReference type="Proteomes" id="UP000429523">
    <property type="component" value="Unassembled WGS sequence"/>
</dbReference>
<dbReference type="EMBL" id="QXGF01000154">
    <property type="protein sequence ID" value="KAE8945528.1"/>
    <property type="molecule type" value="Genomic_DNA"/>
</dbReference>
<reference evidence="17 18" key="1">
    <citation type="submission" date="2018-08" db="EMBL/GenBank/DDBJ databases">
        <title>Genomic investigation of the strawberry pathogen Phytophthora fragariae indicates pathogenicity is determined by transcriptional variation in three key races.</title>
        <authorList>
            <person name="Adams T.M."/>
            <person name="Armitage A.D."/>
            <person name="Sobczyk M.K."/>
            <person name="Bates H.J."/>
            <person name="Dunwell J.M."/>
            <person name="Nellist C.F."/>
            <person name="Harrison R.J."/>
        </authorList>
    </citation>
    <scope>NUCLEOTIDE SEQUENCE [LARGE SCALE GENOMIC DNA]</scope>
    <source>
        <strain evidence="15 19">A4</strain>
        <strain evidence="9 20">BC-1</strain>
        <strain evidence="10 23">BC-23</strain>
        <strain evidence="8 18">NOV-27</strain>
        <strain evidence="6 21">NOV-71</strain>
        <strain evidence="14 24">NOV-77</strain>
        <strain evidence="2 17">NOV-9</strain>
        <strain evidence="7 25">ONT-3</strain>
        <strain evidence="4 22">SCRP245</strain>
    </source>
</reference>
<dbReference type="Proteomes" id="UP000437068">
    <property type="component" value="Unassembled WGS sequence"/>
</dbReference>
<gene>
    <name evidence="16" type="ORF">PF001_g3844</name>
    <name evidence="15" type="ORF">PF001_g8118</name>
    <name evidence="9" type="ORF">PF002_g33214</name>
    <name evidence="13" type="ORF">PF002_g5246</name>
    <name evidence="10" type="ORF">PF004_g25982</name>
    <name evidence="12" type="ORF">PF004_g3591</name>
    <name evidence="8" type="ORF">PF005_g33233</name>
    <name evidence="11" type="ORF">PF005_g4367</name>
    <name evidence="6" type="ORF">PF007_g4470</name>
    <name evidence="14" type="ORF">PF008_g33196</name>
    <name evidence="2" type="ORF">PF009_g27712</name>
    <name evidence="3" type="ORF">PF009_g4828</name>
    <name evidence="7" type="ORF">PF010_g3780</name>
    <name evidence="4" type="ORF">PF011_g22312</name>
    <name evidence="5" type="ORF">PF011_g3510</name>
</gene>
<organism evidence="2 17">
    <name type="scientific">Phytophthora fragariae</name>
    <dbReference type="NCBI Taxonomy" id="53985"/>
    <lineage>
        <taxon>Eukaryota</taxon>
        <taxon>Sar</taxon>
        <taxon>Stramenopiles</taxon>
        <taxon>Oomycota</taxon>
        <taxon>Peronosporomycetes</taxon>
        <taxon>Peronosporales</taxon>
        <taxon>Peronosporaceae</taxon>
        <taxon>Phytophthora</taxon>
    </lineage>
</organism>
<dbReference type="EMBL" id="QXGC01000114">
    <property type="protein sequence ID" value="KAE9249045.1"/>
    <property type="molecule type" value="Genomic_DNA"/>
</dbReference>
<dbReference type="Proteomes" id="UP000433483">
    <property type="component" value="Unassembled WGS sequence"/>
</dbReference>
<feature type="transmembrane region" description="Helical" evidence="1">
    <location>
        <begin position="24"/>
        <end position="47"/>
    </location>
</feature>
<evidence type="ECO:0000313" key="24">
    <source>
        <dbReference type="Proteomes" id="UP000486351"/>
    </source>
</evidence>
<dbReference type="Proteomes" id="UP000476176">
    <property type="component" value="Unassembled WGS sequence"/>
</dbReference>
<evidence type="ECO:0000313" key="19">
    <source>
        <dbReference type="Proteomes" id="UP000437068"/>
    </source>
</evidence>
<evidence type="ECO:0000313" key="2">
    <source>
        <dbReference type="EMBL" id="KAE8922014.1"/>
    </source>
</evidence>
<evidence type="ECO:0000313" key="21">
    <source>
        <dbReference type="Proteomes" id="UP000441208"/>
    </source>
</evidence>
<dbReference type="Proteomes" id="UP000441208">
    <property type="component" value="Unassembled WGS sequence"/>
</dbReference>
<evidence type="ECO:0000313" key="17">
    <source>
        <dbReference type="Proteomes" id="UP000429523"/>
    </source>
</evidence>
<dbReference type="EMBL" id="QXGF01003246">
    <property type="protein sequence ID" value="KAE8922014.1"/>
    <property type="molecule type" value="Genomic_DNA"/>
</dbReference>
<dbReference type="EMBL" id="QXGD01000169">
    <property type="protein sequence ID" value="KAE9249565.1"/>
    <property type="molecule type" value="Genomic_DNA"/>
</dbReference>
<dbReference type="EMBL" id="QXFX01000123">
    <property type="protein sequence ID" value="KAE9130606.1"/>
    <property type="molecule type" value="Genomic_DNA"/>
</dbReference>
<dbReference type="Proteomes" id="UP000486351">
    <property type="component" value="Unassembled WGS sequence"/>
</dbReference>
<dbReference type="EMBL" id="QXGE01000124">
    <property type="protein sequence ID" value="KAE9323630.1"/>
    <property type="molecule type" value="Genomic_DNA"/>
</dbReference>
<dbReference type="EMBL" id="QXGB01000140">
    <property type="protein sequence ID" value="KAE9228364.1"/>
    <property type="molecule type" value="Genomic_DNA"/>
</dbReference>
<keyword evidence="1" id="KW-0472">Membrane</keyword>
<dbReference type="EMBL" id="QXFW01002220">
    <property type="protein sequence ID" value="KAE8980742.1"/>
    <property type="molecule type" value="Genomic_DNA"/>
</dbReference>
<keyword evidence="1" id="KW-1133">Transmembrane helix</keyword>
<dbReference type="Proteomes" id="UP000460718">
    <property type="component" value="Unassembled WGS sequence"/>
</dbReference>
<evidence type="ECO:0000313" key="22">
    <source>
        <dbReference type="Proteomes" id="UP000460718"/>
    </source>
</evidence>
<evidence type="ECO:0000313" key="10">
    <source>
        <dbReference type="EMBL" id="KAE9176731.1"/>
    </source>
</evidence>
<protein>
    <submittedName>
        <fullName evidence="2">Uncharacterized protein</fullName>
    </submittedName>
</protein>
<evidence type="ECO:0000313" key="11">
    <source>
        <dbReference type="EMBL" id="KAE9228364.1"/>
    </source>
</evidence>
<dbReference type="EMBL" id="QXGB01010133">
    <property type="protein sequence ID" value="KAE9156379.1"/>
    <property type="molecule type" value="Genomic_DNA"/>
</dbReference>
<evidence type="ECO:0000313" key="8">
    <source>
        <dbReference type="EMBL" id="KAE9156379.1"/>
    </source>
</evidence>
<evidence type="ECO:0000313" key="4">
    <source>
        <dbReference type="EMBL" id="KAE8980742.1"/>
    </source>
</evidence>
<sequence>MTPETQRECFFGGMLSISSNFARGWYITTAVLLTALSKIILEVLASIKTFMDWVLGKTGLYLVIVS</sequence>
<evidence type="ECO:0000313" key="7">
    <source>
        <dbReference type="EMBL" id="KAE9130606.1"/>
    </source>
</evidence>
<evidence type="ECO:0000313" key="13">
    <source>
        <dbReference type="EMBL" id="KAE9249565.1"/>
    </source>
</evidence>
<keyword evidence="1" id="KW-0812">Transmembrane</keyword>
<dbReference type="EMBL" id="QXFZ01000142">
    <property type="protein sequence ID" value="KAE9130561.1"/>
    <property type="molecule type" value="Genomic_DNA"/>
</dbReference>
<name>A0A6A3DJ20_9STRA</name>
<evidence type="ECO:0000313" key="5">
    <source>
        <dbReference type="EMBL" id="KAE9024466.1"/>
    </source>
</evidence>
<evidence type="ECO:0000313" key="6">
    <source>
        <dbReference type="EMBL" id="KAE9130561.1"/>
    </source>
</evidence>
<evidence type="ECO:0000313" key="9">
    <source>
        <dbReference type="EMBL" id="KAE9158021.1"/>
    </source>
</evidence>
<dbReference type="EMBL" id="QXFY01011478">
    <property type="protein sequence ID" value="KAE9260103.1"/>
    <property type="molecule type" value="Genomic_DNA"/>
</dbReference>
<dbReference type="EMBL" id="QXGC01003308">
    <property type="protein sequence ID" value="KAE9176731.1"/>
    <property type="molecule type" value="Genomic_DNA"/>
</dbReference>
<keyword evidence="18" id="KW-1185">Reference proteome</keyword>
<dbReference type="Proteomes" id="UP000440367">
    <property type="component" value="Unassembled WGS sequence"/>
</dbReference>
<dbReference type="OrthoDB" id="131452at2759"/>
<dbReference type="EMBL" id="QXGD01009387">
    <property type="protein sequence ID" value="KAE9158021.1"/>
    <property type="molecule type" value="Genomic_DNA"/>
</dbReference>
<evidence type="ECO:0000313" key="16">
    <source>
        <dbReference type="EMBL" id="KAE9323630.1"/>
    </source>
</evidence>
<proteinExistence type="predicted"/>
<dbReference type="EMBL" id="QXFW01000116">
    <property type="protein sequence ID" value="KAE9024466.1"/>
    <property type="molecule type" value="Genomic_DNA"/>
</dbReference>
<evidence type="ECO:0000313" key="25">
    <source>
        <dbReference type="Proteomes" id="UP000488956"/>
    </source>
</evidence>
<evidence type="ECO:0000256" key="1">
    <source>
        <dbReference type="SAM" id="Phobius"/>
    </source>
</evidence>
<evidence type="ECO:0000313" key="20">
    <source>
        <dbReference type="Proteomes" id="UP000440367"/>
    </source>
</evidence>
<evidence type="ECO:0000313" key="18">
    <source>
        <dbReference type="Proteomes" id="UP000433483"/>
    </source>
</evidence>
<dbReference type="Proteomes" id="UP000488956">
    <property type="component" value="Unassembled WGS sequence"/>
</dbReference>
<comment type="caution">
    <text evidence="2">The sequence shown here is derived from an EMBL/GenBank/DDBJ whole genome shotgun (WGS) entry which is preliminary data.</text>
</comment>
<evidence type="ECO:0000313" key="12">
    <source>
        <dbReference type="EMBL" id="KAE9249045.1"/>
    </source>
</evidence>
<evidence type="ECO:0000313" key="15">
    <source>
        <dbReference type="EMBL" id="KAE9314765.1"/>
    </source>
</evidence>
<evidence type="ECO:0000313" key="23">
    <source>
        <dbReference type="Proteomes" id="UP000476176"/>
    </source>
</evidence>
<evidence type="ECO:0000313" key="3">
    <source>
        <dbReference type="EMBL" id="KAE8945528.1"/>
    </source>
</evidence>
<dbReference type="EMBL" id="QXGE01000360">
    <property type="protein sequence ID" value="KAE9314765.1"/>
    <property type="molecule type" value="Genomic_DNA"/>
</dbReference>
<evidence type="ECO:0000313" key="14">
    <source>
        <dbReference type="EMBL" id="KAE9260103.1"/>
    </source>
</evidence>